<dbReference type="AlphaFoldDB" id="A0A524RKT8"/>
<name>A0A524RKT8_9CHRO</name>
<dbReference type="EMBL" id="SRMO01000087">
    <property type="protein sequence ID" value="TGG90491.1"/>
    <property type="molecule type" value="Genomic_DNA"/>
</dbReference>
<proteinExistence type="predicted"/>
<organism evidence="1 2">
    <name type="scientific">Aphanocapsa feldmannii 277cV</name>
    <dbReference type="NCBI Taxonomy" id="2507553"/>
    <lineage>
        <taxon>Bacteria</taxon>
        <taxon>Bacillati</taxon>
        <taxon>Cyanobacteriota</taxon>
        <taxon>Cyanophyceae</taxon>
        <taxon>Oscillatoriophycideae</taxon>
        <taxon>Chroococcales</taxon>
        <taxon>Microcystaceae</taxon>
        <taxon>Aphanocapsa</taxon>
    </lineage>
</organism>
<evidence type="ECO:0000313" key="2">
    <source>
        <dbReference type="Proteomes" id="UP000317990"/>
    </source>
</evidence>
<sequence>MELPALEAGLLRVSAQLFLQVGDVPLNRCQHLELLMVALMQFLQVPFQQPMELLFSQFSGDTIATISLDQVTERTFVEHGHSSHRGQSGVPLQRLRAGSAIPIRTSSFHSAASSWAIFRWISLAGAISWAPRKIAVSPLEKPADPDDPFP</sequence>
<comment type="caution">
    <text evidence="1">The sequence shown here is derived from an EMBL/GenBank/DDBJ whole genome shotgun (WGS) entry which is preliminary data.</text>
</comment>
<protein>
    <submittedName>
        <fullName evidence="1">Uncharacterized protein</fullName>
    </submittedName>
</protein>
<accession>A0A524RKT8</accession>
<gene>
    <name evidence="1" type="ORF">ERJ67_10590</name>
</gene>
<dbReference type="Proteomes" id="UP000317990">
    <property type="component" value="Unassembled WGS sequence"/>
</dbReference>
<evidence type="ECO:0000313" key="1">
    <source>
        <dbReference type="EMBL" id="TGG90491.1"/>
    </source>
</evidence>
<reference evidence="1 2" key="1">
    <citation type="journal article" date="2019" name="mSystems">
        <title>Life at home and on the roam: Genomic adaptions reflect the dual lifestyle of an intracellular, facultative symbiont.</title>
        <authorList>
            <person name="Burgsdorf I."/>
        </authorList>
    </citation>
    <scope>NUCLEOTIDE SEQUENCE [LARGE SCALE GENOMIC DNA]</scope>
    <source>
        <strain evidence="1">277cV</strain>
    </source>
</reference>